<accession>A0A816XVS7</accession>
<evidence type="ECO:0000256" key="1">
    <source>
        <dbReference type="SAM" id="Phobius"/>
    </source>
</evidence>
<proteinExistence type="predicted"/>
<name>A0A816XVS7_BRANA</name>
<keyword evidence="1" id="KW-1133">Transmembrane helix</keyword>
<protein>
    <submittedName>
        <fullName evidence="2">(rape) hypothetical protein</fullName>
    </submittedName>
</protein>
<gene>
    <name evidence="2" type="ORF">DARMORV10_A01P23130.1</name>
</gene>
<keyword evidence="1" id="KW-0472">Membrane</keyword>
<evidence type="ECO:0000313" key="2">
    <source>
        <dbReference type="EMBL" id="CAF2151227.1"/>
    </source>
</evidence>
<keyword evidence="1" id="KW-0812">Transmembrane</keyword>
<organism evidence="2">
    <name type="scientific">Brassica napus</name>
    <name type="common">Rape</name>
    <dbReference type="NCBI Taxonomy" id="3708"/>
    <lineage>
        <taxon>Eukaryota</taxon>
        <taxon>Viridiplantae</taxon>
        <taxon>Streptophyta</taxon>
        <taxon>Embryophyta</taxon>
        <taxon>Tracheophyta</taxon>
        <taxon>Spermatophyta</taxon>
        <taxon>Magnoliopsida</taxon>
        <taxon>eudicotyledons</taxon>
        <taxon>Gunneridae</taxon>
        <taxon>Pentapetalae</taxon>
        <taxon>rosids</taxon>
        <taxon>malvids</taxon>
        <taxon>Brassicales</taxon>
        <taxon>Brassicaceae</taxon>
        <taxon>Brassiceae</taxon>
        <taxon>Brassica</taxon>
    </lineage>
</organism>
<dbReference type="AlphaFoldDB" id="A0A816XVS7"/>
<dbReference type="Proteomes" id="UP001295469">
    <property type="component" value="Chromosome A01"/>
</dbReference>
<sequence length="38" mass="4221">MLCCRWLFETRLVLNLCIYILALGDLVCGVCLASCVSL</sequence>
<dbReference type="EMBL" id="HG994355">
    <property type="protein sequence ID" value="CAF2151227.1"/>
    <property type="molecule type" value="Genomic_DNA"/>
</dbReference>
<feature type="transmembrane region" description="Helical" evidence="1">
    <location>
        <begin position="12"/>
        <end position="36"/>
    </location>
</feature>
<reference evidence="2" key="1">
    <citation type="submission" date="2021-01" db="EMBL/GenBank/DDBJ databases">
        <authorList>
            <consortium name="Genoscope - CEA"/>
            <person name="William W."/>
        </authorList>
    </citation>
    <scope>NUCLEOTIDE SEQUENCE</scope>
</reference>